<evidence type="ECO:0000256" key="1">
    <source>
        <dbReference type="SAM" id="SignalP"/>
    </source>
</evidence>
<dbReference type="EMBL" id="JBHUHZ010000001">
    <property type="protein sequence ID" value="MFD2160904.1"/>
    <property type="molecule type" value="Genomic_DNA"/>
</dbReference>
<dbReference type="RefSeq" id="WP_255905131.1">
    <property type="nucleotide sequence ID" value="NZ_JAFMZO010000005.1"/>
</dbReference>
<dbReference type="InterPro" id="IPR032274">
    <property type="entry name" value="DUF4835"/>
</dbReference>
<comment type="caution">
    <text evidence="2">The sequence shown here is derived from an EMBL/GenBank/DDBJ whole genome shotgun (WGS) entry which is preliminary data.</text>
</comment>
<protein>
    <submittedName>
        <fullName evidence="2">DUF4835 family protein</fullName>
    </submittedName>
</protein>
<feature type="signal peptide" evidence="1">
    <location>
        <begin position="1"/>
        <end position="21"/>
    </location>
</feature>
<name>A0ABW4ZGD0_9SPHI</name>
<dbReference type="Proteomes" id="UP001597387">
    <property type="component" value="Unassembled WGS sequence"/>
</dbReference>
<reference evidence="3" key="1">
    <citation type="journal article" date="2019" name="Int. J. Syst. Evol. Microbiol.">
        <title>The Global Catalogue of Microorganisms (GCM) 10K type strain sequencing project: providing services to taxonomists for standard genome sequencing and annotation.</title>
        <authorList>
            <consortium name="The Broad Institute Genomics Platform"/>
            <consortium name="The Broad Institute Genome Sequencing Center for Infectious Disease"/>
            <person name="Wu L."/>
            <person name="Ma J."/>
        </authorList>
    </citation>
    <scope>NUCLEOTIDE SEQUENCE [LARGE SCALE GENOMIC DNA]</scope>
    <source>
        <strain evidence="3">KCTC 42217</strain>
    </source>
</reference>
<evidence type="ECO:0000313" key="2">
    <source>
        <dbReference type="EMBL" id="MFD2160904.1"/>
    </source>
</evidence>
<sequence>MFKRFVITLIAVINLSTAVQAQELNARVQILSPQIQNTNKRVLDVLETSIRDFLNTRRWSPDNFQVQERIDCNFVINITEWDGGANFRADAQIQSTRPVYGTTFNSTVFNYSDKEFSFNYTEGQPLDFSDQNYINNLSSLLAFYANIIVGLDYDTFSRYGGSPLFAKAQTIVNNAQNAPFPGWKAFENLRNRYWLAENLTNKAYNPIREVLYNYHRHGLDIMYDNQSKGRKEIMSLLPQLQKIDKQKQGSMLSQIFFTSKADELVNLLSQSDPRDRMNAYNILTVLDPPNVTKYEVLKNTRR</sequence>
<feature type="chain" id="PRO_5047109077" evidence="1">
    <location>
        <begin position="22"/>
        <end position="302"/>
    </location>
</feature>
<gene>
    <name evidence="2" type="ORF">ACFSJU_00760</name>
</gene>
<organism evidence="2 3">
    <name type="scientific">Paradesertivirga mongoliensis</name>
    <dbReference type="NCBI Taxonomy" id="2100740"/>
    <lineage>
        <taxon>Bacteria</taxon>
        <taxon>Pseudomonadati</taxon>
        <taxon>Bacteroidota</taxon>
        <taxon>Sphingobacteriia</taxon>
        <taxon>Sphingobacteriales</taxon>
        <taxon>Sphingobacteriaceae</taxon>
        <taxon>Paradesertivirga</taxon>
    </lineage>
</organism>
<evidence type="ECO:0000313" key="3">
    <source>
        <dbReference type="Proteomes" id="UP001597387"/>
    </source>
</evidence>
<accession>A0ABW4ZGD0</accession>
<proteinExistence type="predicted"/>
<keyword evidence="3" id="KW-1185">Reference proteome</keyword>
<keyword evidence="1" id="KW-0732">Signal</keyword>
<dbReference type="Pfam" id="PF16119">
    <property type="entry name" value="DUF4835"/>
    <property type="match status" value="1"/>
</dbReference>